<proteinExistence type="predicted"/>
<name>A0ABU9G8E9_9GAMM</name>
<protein>
    <recommendedName>
        <fullName evidence="4">Integral membrane protein</fullName>
    </recommendedName>
</protein>
<comment type="caution">
    <text evidence="2">The sequence shown here is derived from an EMBL/GenBank/DDBJ whole genome shotgun (WGS) entry which is preliminary data.</text>
</comment>
<reference evidence="2 3" key="1">
    <citation type="submission" date="2024-02" db="EMBL/GenBank/DDBJ databases">
        <title>Bacteria isolated from the canopy kelp, Nereocystis luetkeana.</title>
        <authorList>
            <person name="Pfister C.A."/>
            <person name="Younker I.T."/>
            <person name="Light S.H."/>
        </authorList>
    </citation>
    <scope>NUCLEOTIDE SEQUENCE [LARGE SCALE GENOMIC DNA]</scope>
    <source>
        <strain evidence="2 3">TI.4.07</strain>
    </source>
</reference>
<keyword evidence="1" id="KW-1133">Transmembrane helix</keyword>
<keyword evidence="1" id="KW-0812">Transmembrane</keyword>
<evidence type="ECO:0008006" key="4">
    <source>
        <dbReference type="Google" id="ProtNLM"/>
    </source>
</evidence>
<feature type="transmembrane region" description="Helical" evidence="1">
    <location>
        <begin position="63"/>
        <end position="84"/>
    </location>
</feature>
<evidence type="ECO:0000313" key="2">
    <source>
        <dbReference type="EMBL" id="MEL0614763.1"/>
    </source>
</evidence>
<dbReference type="Proteomes" id="UP001379949">
    <property type="component" value="Unassembled WGS sequence"/>
</dbReference>
<feature type="transmembrane region" description="Helical" evidence="1">
    <location>
        <begin position="96"/>
        <end position="117"/>
    </location>
</feature>
<sequence length="119" mass="13221">MYVLLFCLVVDIGIYLFSHPPLLVTSIIRGLFGVTGMIAFSAGIWWVLTLLGIGAMIRLKTKIGGAIVVTVSVTLWMLNILSPLGSMTLALEYPNLIWGMLELFYVLMLVAIELMIFKR</sequence>
<keyword evidence="3" id="KW-1185">Reference proteome</keyword>
<gene>
    <name evidence="2" type="ORF">V6242_16540</name>
</gene>
<accession>A0ABU9G8E9</accession>
<evidence type="ECO:0000256" key="1">
    <source>
        <dbReference type="SAM" id="Phobius"/>
    </source>
</evidence>
<dbReference type="EMBL" id="JBAKAR010000019">
    <property type="protein sequence ID" value="MEL0614763.1"/>
    <property type="molecule type" value="Genomic_DNA"/>
</dbReference>
<feature type="transmembrane region" description="Helical" evidence="1">
    <location>
        <begin position="28"/>
        <end position="51"/>
    </location>
</feature>
<organism evidence="2 3">
    <name type="scientific">Marinomonas arenicola</name>
    <dbReference type="NCBI Taxonomy" id="569601"/>
    <lineage>
        <taxon>Bacteria</taxon>
        <taxon>Pseudomonadati</taxon>
        <taxon>Pseudomonadota</taxon>
        <taxon>Gammaproteobacteria</taxon>
        <taxon>Oceanospirillales</taxon>
        <taxon>Oceanospirillaceae</taxon>
        <taxon>Marinomonas</taxon>
    </lineage>
</organism>
<evidence type="ECO:0000313" key="3">
    <source>
        <dbReference type="Proteomes" id="UP001379949"/>
    </source>
</evidence>
<dbReference type="RefSeq" id="WP_133001391.1">
    <property type="nucleotide sequence ID" value="NZ_BAAAFB010000003.1"/>
</dbReference>
<keyword evidence="1" id="KW-0472">Membrane</keyword>